<evidence type="ECO:0000259" key="5">
    <source>
        <dbReference type="Pfam" id="PF00496"/>
    </source>
</evidence>
<dbReference type="Gene3D" id="3.40.190.10">
    <property type="entry name" value="Periplasmic binding protein-like II"/>
    <property type="match status" value="1"/>
</dbReference>
<name>A0A087LYA8_9HYPH</name>
<accession>A0A087LYA8</accession>
<reference evidence="6 7" key="1">
    <citation type="submission" date="2014-08" db="EMBL/GenBank/DDBJ databases">
        <authorList>
            <person name="Hassan Y.I."/>
            <person name="Lepp D."/>
            <person name="Zhou T."/>
        </authorList>
    </citation>
    <scope>NUCLEOTIDE SEQUENCE [LARGE SCALE GENOMIC DNA]</scope>
    <source>
        <strain evidence="6 7">IFO13584</strain>
    </source>
</reference>
<sequence length="552" mass="61401">MLKTTLIAAVSVATLAMAVPASAQNVLTLSSEQTTTFVRNFNPFGQTSARYTTLDFMYEPLVVFNRLKGNEPNFRLAESYELADDLKSITFVLRDGLKWSDGEALTADDVVFTYDYIKKFPALDFISVSAQLASVEKVDDRTVKFTLNEPNSLIANTIVGMPIVPEHIWADIADPVTFANENPVGSGPMTEITRFTPQVYEQCRNPNYWDAENLKVDCLRMPQLADNPQVLAALADGTLDWATSFIPDIDNTFVAKDPEHHKYWFTPSSLVSFQVSQITPDENNRKAFTDVNFRRALSMLIDRQTIVDIAGYGYPLVNEDPASLGELYKAFANPEVETQFGRYGKFDLDAAVALLDENGYVDADGDGFRDNPDGTPIAIDIMVPNGWTDWIDAVQISIESLTEAGLNVKMSTPEAAVWTQNLIDGTYSMTLNALASAANPYFPYIRSFNPGDFGKSRFTAPHWENAEVMTLLDQYTQSKDPAEQKSLMDQVQLIVAEAMPIIPVYNSPSFYEYNTSRFTGWADAENPKYSPVVSNANPARLLQLLDLDPVAQ</sequence>
<dbReference type="STRING" id="46914.JP75_19825"/>
<evidence type="ECO:0000313" key="6">
    <source>
        <dbReference type="EMBL" id="KFL29611.1"/>
    </source>
</evidence>
<proteinExistence type="inferred from homology"/>
<evidence type="ECO:0000256" key="3">
    <source>
        <dbReference type="ARBA" id="ARBA00022729"/>
    </source>
</evidence>
<dbReference type="GO" id="GO:1904680">
    <property type="term" value="F:peptide transmembrane transporter activity"/>
    <property type="evidence" value="ECO:0007669"/>
    <property type="project" value="TreeGrafter"/>
</dbReference>
<dbReference type="InterPro" id="IPR000914">
    <property type="entry name" value="SBP_5_dom"/>
</dbReference>
<feature type="domain" description="Solute-binding protein family 5" evidence="5">
    <location>
        <begin position="75"/>
        <end position="446"/>
    </location>
</feature>
<dbReference type="SUPFAM" id="SSF53850">
    <property type="entry name" value="Periplasmic binding protein-like II"/>
    <property type="match status" value="1"/>
</dbReference>
<dbReference type="CDD" id="cd08509">
    <property type="entry name" value="PBP2_TmCBP_oligosaccharides_like"/>
    <property type="match status" value="1"/>
</dbReference>
<evidence type="ECO:0000256" key="2">
    <source>
        <dbReference type="ARBA" id="ARBA00005695"/>
    </source>
</evidence>
<dbReference type="Gene3D" id="3.90.76.10">
    <property type="entry name" value="Dipeptide-binding Protein, Domain 1"/>
    <property type="match status" value="1"/>
</dbReference>
<dbReference type="Pfam" id="PF00496">
    <property type="entry name" value="SBP_bac_5"/>
    <property type="match status" value="1"/>
</dbReference>
<dbReference type="GO" id="GO:0042938">
    <property type="term" value="P:dipeptide transport"/>
    <property type="evidence" value="ECO:0007669"/>
    <property type="project" value="TreeGrafter"/>
</dbReference>
<dbReference type="PIRSF" id="PIRSF002741">
    <property type="entry name" value="MppA"/>
    <property type="match status" value="1"/>
</dbReference>
<comment type="subcellular location">
    <subcellularLocation>
        <location evidence="1">Periplasm</location>
    </subcellularLocation>
</comment>
<evidence type="ECO:0000313" key="7">
    <source>
        <dbReference type="Proteomes" id="UP000028981"/>
    </source>
</evidence>
<keyword evidence="3 4" id="KW-0732">Signal</keyword>
<dbReference type="GO" id="GO:0030288">
    <property type="term" value="C:outer membrane-bounded periplasmic space"/>
    <property type="evidence" value="ECO:0007669"/>
    <property type="project" value="TreeGrafter"/>
</dbReference>
<dbReference type="PANTHER" id="PTHR30290:SF38">
    <property type="entry name" value="D,D-DIPEPTIDE-BINDING PERIPLASMIC PROTEIN DDPA-RELATED"/>
    <property type="match status" value="1"/>
</dbReference>
<feature type="chain" id="PRO_5001825695" evidence="4">
    <location>
        <begin position="24"/>
        <end position="552"/>
    </location>
</feature>
<dbReference type="EMBL" id="JQGC01000022">
    <property type="protein sequence ID" value="KFL29611.1"/>
    <property type="molecule type" value="Genomic_DNA"/>
</dbReference>
<dbReference type="InterPro" id="IPR039424">
    <property type="entry name" value="SBP_5"/>
</dbReference>
<dbReference type="InterPro" id="IPR023765">
    <property type="entry name" value="SBP_5_CS"/>
</dbReference>
<feature type="signal peptide" evidence="4">
    <location>
        <begin position="1"/>
        <end position="23"/>
    </location>
</feature>
<dbReference type="InterPro" id="IPR030678">
    <property type="entry name" value="Peptide/Ni-bd"/>
</dbReference>
<evidence type="ECO:0000256" key="4">
    <source>
        <dbReference type="SAM" id="SignalP"/>
    </source>
</evidence>
<dbReference type="GO" id="GO:0043190">
    <property type="term" value="C:ATP-binding cassette (ABC) transporter complex"/>
    <property type="evidence" value="ECO:0007669"/>
    <property type="project" value="InterPro"/>
</dbReference>
<gene>
    <name evidence="6" type="ORF">JP75_19825</name>
</gene>
<dbReference type="PROSITE" id="PS01040">
    <property type="entry name" value="SBP_BACTERIAL_5"/>
    <property type="match status" value="1"/>
</dbReference>
<dbReference type="OrthoDB" id="9803988at2"/>
<keyword evidence="7" id="KW-1185">Reference proteome</keyword>
<protein>
    <submittedName>
        <fullName evidence="6">Peptide ABC transporter substrate-binding protein</fullName>
    </submittedName>
</protein>
<dbReference type="Proteomes" id="UP000028981">
    <property type="component" value="Unassembled WGS sequence"/>
</dbReference>
<evidence type="ECO:0000256" key="1">
    <source>
        <dbReference type="ARBA" id="ARBA00004418"/>
    </source>
</evidence>
<dbReference type="AlphaFoldDB" id="A0A087LYA8"/>
<dbReference type="Gene3D" id="3.10.105.10">
    <property type="entry name" value="Dipeptide-binding Protein, Domain 3"/>
    <property type="match status" value="1"/>
</dbReference>
<comment type="similarity">
    <text evidence="2">Belongs to the bacterial solute-binding protein 5 family.</text>
</comment>
<organism evidence="6 7">
    <name type="scientific">Devosia riboflavina</name>
    <dbReference type="NCBI Taxonomy" id="46914"/>
    <lineage>
        <taxon>Bacteria</taxon>
        <taxon>Pseudomonadati</taxon>
        <taxon>Pseudomonadota</taxon>
        <taxon>Alphaproteobacteria</taxon>
        <taxon>Hyphomicrobiales</taxon>
        <taxon>Devosiaceae</taxon>
        <taxon>Devosia</taxon>
    </lineage>
</organism>
<dbReference type="PANTHER" id="PTHR30290">
    <property type="entry name" value="PERIPLASMIC BINDING COMPONENT OF ABC TRANSPORTER"/>
    <property type="match status" value="1"/>
</dbReference>
<comment type="caution">
    <text evidence="6">The sequence shown here is derived from an EMBL/GenBank/DDBJ whole genome shotgun (WGS) entry which is preliminary data.</text>
</comment>